<dbReference type="KEGG" id="dli:dnl_61010"/>
<dbReference type="InterPro" id="IPR036439">
    <property type="entry name" value="Dockerin_dom_sf"/>
</dbReference>
<protein>
    <submittedName>
        <fullName evidence="1">Dockerin domain-containing protein</fullName>
    </submittedName>
</protein>
<organism evidence="1 2">
    <name type="scientific">Desulfonema limicola</name>
    <dbReference type="NCBI Taxonomy" id="45656"/>
    <lineage>
        <taxon>Bacteria</taxon>
        <taxon>Pseudomonadati</taxon>
        <taxon>Thermodesulfobacteriota</taxon>
        <taxon>Desulfobacteria</taxon>
        <taxon>Desulfobacterales</taxon>
        <taxon>Desulfococcaceae</taxon>
        <taxon>Desulfonema</taxon>
    </lineage>
</organism>
<evidence type="ECO:0000313" key="2">
    <source>
        <dbReference type="Proteomes" id="UP000663720"/>
    </source>
</evidence>
<dbReference type="AlphaFoldDB" id="A0A975BE28"/>
<dbReference type="GO" id="GO:0000272">
    <property type="term" value="P:polysaccharide catabolic process"/>
    <property type="evidence" value="ECO:0007669"/>
    <property type="project" value="InterPro"/>
</dbReference>
<dbReference type="RefSeq" id="WP_207689494.1">
    <property type="nucleotide sequence ID" value="NZ_CP061799.1"/>
</dbReference>
<evidence type="ECO:0000313" key="1">
    <source>
        <dbReference type="EMBL" id="QTA83687.1"/>
    </source>
</evidence>
<dbReference type="Gene3D" id="1.10.1330.10">
    <property type="entry name" value="Dockerin domain"/>
    <property type="match status" value="1"/>
</dbReference>
<gene>
    <name evidence="1" type="ORF">dnl_61010</name>
</gene>
<sequence>MRGTVCELETPPIKNMILDNFIPWFCDVYGETASEYYPYASGLGGFTMPMICCIDPNDIDNYLDRTTNIQYPDEFYARLQGIVSSSVLAGDVDNKDGVNLMDSILSLQAVSGIPLTGVYTQADVNGDNRIGIEEAVFSLKYAASGSGGYTQTGQ</sequence>
<name>A0A975BE28_9BACT</name>
<keyword evidence="2" id="KW-1185">Reference proteome</keyword>
<dbReference type="Proteomes" id="UP000663720">
    <property type="component" value="Chromosome"/>
</dbReference>
<dbReference type="EMBL" id="CP061799">
    <property type="protein sequence ID" value="QTA83687.1"/>
    <property type="molecule type" value="Genomic_DNA"/>
</dbReference>
<reference evidence="1" key="1">
    <citation type="journal article" date="2021" name="Microb. Physiol.">
        <title>Proteogenomic Insights into the Physiology of Marine, Sulfate-Reducing, Filamentous Desulfonema limicola and Desulfonema magnum.</title>
        <authorList>
            <person name="Schnaars V."/>
            <person name="Wohlbrand L."/>
            <person name="Scheve S."/>
            <person name="Hinrichs C."/>
            <person name="Reinhardt R."/>
            <person name="Rabus R."/>
        </authorList>
    </citation>
    <scope>NUCLEOTIDE SEQUENCE</scope>
    <source>
        <strain evidence="1">5ac10</strain>
    </source>
</reference>
<dbReference type="SUPFAM" id="SSF63446">
    <property type="entry name" value="Type I dockerin domain"/>
    <property type="match status" value="1"/>
</dbReference>
<proteinExistence type="predicted"/>
<accession>A0A975BE28</accession>